<protein>
    <submittedName>
        <fullName evidence="1">Uncharacterized protein</fullName>
    </submittedName>
</protein>
<dbReference type="EMBL" id="SMMG02000007">
    <property type="protein sequence ID" value="KAA3465412.1"/>
    <property type="molecule type" value="Genomic_DNA"/>
</dbReference>
<keyword evidence="2" id="KW-1185">Reference proteome</keyword>
<accession>A0A5B6V8B8</accession>
<dbReference type="Proteomes" id="UP000325315">
    <property type="component" value="Unassembled WGS sequence"/>
</dbReference>
<sequence length="71" mass="7853">MEFDGEVIMFNVYEAMCRPSAMMNVSRFLSFRSFLHLASLPGNKGGTINSFCGAESEVAAGSSFYSSHWML</sequence>
<dbReference type="AlphaFoldDB" id="A0A5B6V8B8"/>
<name>A0A5B6V8B8_9ROSI</name>
<gene>
    <name evidence="1" type="ORF">EPI10_000576</name>
</gene>
<comment type="caution">
    <text evidence="1">The sequence shown here is derived from an EMBL/GenBank/DDBJ whole genome shotgun (WGS) entry which is preliminary data.</text>
</comment>
<evidence type="ECO:0000313" key="2">
    <source>
        <dbReference type="Proteomes" id="UP000325315"/>
    </source>
</evidence>
<organism evidence="1 2">
    <name type="scientific">Gossypium australe</name>
    <dbReference type="NCBI Taxonomy" id="47621"/>
    <lineage>
        <taxon>Eukaryota</taxon>
        <taxon>Viridiplantae</taxon>
        <taxon>Streptophyta</taxon>
        <taxon>Embryophyta</taxon>
        <taxon>Tracheophyta</taxon>
        <taxon>Spermatophyta</taxon>
        <taxon>Magnoliopsida</taxon>
        <taxon>eudicotyledons</taxon>
        <taxon>Gunneridae</taxon>
        <taxon>Pentapetalae</taxon>
        <taxon>rosids</taxon>
        <taxon>malvids</taxon>
        <taxon>Malvales</taxon>
        <taxon>Malvaceae</taxon>
        <taxon>Malvoideae</taxon>
        <taxon>Gossypium</taxon>
    </lineage>
</organism>
<evidence type="ECO:0000313" key="1">
    <source>
        <dbReference type="EMBL" id="KAA3465412.1"/>
    </source>
</evidence>
<reference evidence="2" key="1">
    <citation type="journal article" date="2019" name="Plant Biotechnol. J.">
        <title>Genome sequencing of the Australian wild diploid species Gossypium australe highlights disease resistance and delayed gland morphogenesis.</title>
        <authorList>
            <person name="Cai Y."/>
            <person name="Cai X."/>
            <person name="Wang Q."/>
            <person name="Wang P."/>
            <person name="Zhang Y."/>
            <person name="Cai C."/>
            <person name="Xu Y."/>
            <person name="Wang K."/>
            <person name="Zhou Z."/>
            <person name="Wang C."/>
            <person name="Geng S."/>
            <person name="Li B."/>
            <person name="Dong Q."/>
            <person name="Hou Y."/>
            <person name="Wang H."/>
            <person name="Ai P."/>
            <person name="Liu Z."/>
            <person name="Yi F."/>
            <person name="Sun M."/>
            <person name="An G."/>
            <person name="Cheng J."/>
            <person name="Zhang Y."/>
            <person name="Shi Q."/>
            <person name="Xie Y."/>
            <person name="Shi X."/>
            <person name="Chang Y."/>
            <person name="Huang F."/>
            <person name="Chen Y."/>
            <person name="Hong S."/>
            <person name="Mi L."/>
            <person name="Sun Q."/>
            <person name="Zhang L."/>
            <person name="Zhou B."/>
            <person name="Peng R."/>
            <person name="Zhang X."/>
            <person name="Liu F."/>
        </authorList>
    </citation>
    <scope>NUCLEOTIDE SEQUENCE [LARGE SCALE GENOMIC DNA]</scope>
    <source>
        <strain evidence="2">cv. PA1801</strain>
    </source>
</reference>
<proteinExistence type="predicted"/>